<dbReference type="EMBL" id="BKCJ010009305">
    <property type="protein sequence ID" value="GEU86361.1"/>
    <property type="molecule type" value="Genomic_DNA"/>
</dbReference>
<feature type="compositionally biased region" description="Polar residues" evidence="1">
    <location>
        <begin position="80"/>
        <end position="89"/>
    </location>
</feature>
<organism evidence="2">
    <name type="scientific">Tanacetum cinerariifolium</name>
    <name type="common">Dalmatian daisy</name>
    <name type="synonym">Chrysanthemum cinerariifolium</name>
    <dbReference type="NCBI Taxonomy" id="118510"/>
    <lineage>
        <taxon>Eukaryota</taxon>
        <taxon>Viridiplantae</taxon>
        <taxon>Streptophyta</taxon>
        <taxon>Embryophyta</taxon>
        <taxon>Tracheophyta</taxon>
        <taxon>Spermatophyta</taxon>
        <taxon>Magnoliopsida</taxon>
        <taxon>eudicotyledons</taxon>
        <taxon>Gunneridae</taxon>
        <taxon>Pentapetalae</taxon>
        <taxon>asterids</taxon>
        <taxon>campanulids</taxon>
        <taxon>Asterales</taxon>
        <taxon>Asteraceae</taxon>
        <taxon>Asteroideae</taxon>
        <taxon>Anthemideae</taxon>
        <taxon>Anthemidinae</taxon>
        <taxon>Tanacetum</taxon>
    </lineage>
</organism>
<dbReference type="AlphaFoldDB" id="A0A6L2NJE0"/>
<sequence>MSAMANATPIIATIRNASVKEKTLKETDAVPKASILDSCEEHYEDILSIILDRAHHDKQKEVQTRLDFGESPKKVRRQMDNSLNSSAGNSPIRFHHERSRTRGRERHDDRFVFNRLSHRRKSVHERLNDTYLSSITKYRAEQGEL</sequence>
<evidence type="ECO:0000313" key="2">
    <source>
        <dbReference type="EMBL" id="GEU86361.1"/>
    </source>
</evidence>
<proteinExistence type="predicted"/>
<evidence type="ECO:0000256" key="1">
    <source>
        <dbReference type="SAM" id="MobiDB-lite"/>
    </source>
</evidence>
<gene>
    <name evidence="2" type="ORF">Tci_058339</name>
</gene>
<accession>A0A6L2NJE0</accession>
<protein>
    <recommendedName>
        <fullName evidence="3">Reverse transcriptase domain-containing protein</fullName>
    </recommendedName>
</protein>
<feature type="region of interest" description="Disordered" evidence="1">
    <location>
        <begin position="67"/>
        <end position="106"/>
    </location>
</feature>
<evidence type="ECO:0008006" key="3">
    <source>
        <dbReference type="Google" id="ProtNLM"/>
    </source>
</evidence>
<comment type="caution">
    <text evidence="2">The sequence shown here is derived from an EMBL/GenBank/DDBJ whole genome shotgun (WGS) entry which is preliminary data.</text>
</comment>
<feature type="compositionally biased region" description="Basic and acidic residues" evidence="1">
    <location>
        <begin position="67"/>
        <end position="79"/>
    </location>
</feature>
<name>A0A6L2NJE0_TANCI</name>
<reference evidence="2" key="1">
    <citation type="journal article" date="2019" name="Sci. Rep.">
        <title>Draft genome of Tanacetum cinerariifolium, the natural source of mosquito coil.</title>
        <authorList>
            <person name="Yamashiro T."/>
            <person name="Shiraishi A."/>
            <person name="Satake H."/>
            <person name="Nakayama K."/>
        </authorList>
    </citation>
    <scope>NUCLEOTIDE SEQUENCE</scope>
</reference>